<dbReference type="EMBL" id="BK014688">
    <property type="protein sequence ID" value="DAD67845.1"/>
    <property type="molecule type" value="Genomic_DNA"/>
</dbReference>
<organism evidence="1">
    <name type="scientific">Siphoviridae sp. ctkfY9</name>
    <dbReference type="NCBI Taxonomy" id="2823597"/>
    <lineage>
        <taxon>Viruses</taxon>
        <taxon>Duplodnaviria</taxon>
        <taxon>Heunggongvirae</taxon>
        <taxon>Uroviricota</taxon>
        <taxon>Caudoviricetes</taxon>
    </lineage>
</organism>
<reference evidence="1" key="1">
    <citation type="journal article" date="2021" name="Proc. Natl. Acad. Sci. U.S.A.">
        <title>A Catalog of Tens of Thousands of Viruses from Human Metagenomes Reveals Hidden Associations with Chronic Diseases.</title>
        <authorList>
            <person name="Tisza M.J."/>
            <person name="Buck C.B."/>
        </authorList>
    </citation>
    <scope>NUCLEOTIDE SEQUENCE</scope>
    <source>
        <strain evidence="1">CtkfY9</strain>
    </source>
</reference>
<name>A0A8S5LCW3_9CAUD</name>
<proteinExistence type="predicted"/>
<protein>
    <submittedName>
        <fullName evidence="1">Uncharacterized protein</fullName>
    </submittedName>
</protein>
<sequence length="31" mass="3553">MSSVGFRVFSYHLCGTAKVQLFFKLPKFINS</sequence>
<evidence type="ECO:0000313" key="1">
    <source>
        <dbReference type="EMBL" id="DAD67845.1"/>
    </source>
</evidence>
<accession>A0A8S5LCW3</accession>